<gene>
    <name evidence="3" type="ORF">PHET_03095</name>
</gene>
<evidence type="ECO:0000256" key="2">
    <source>
        <dbReference type="SAM" id="Phobius"/>
    </source>
</evidence>
<evidence type="ECO:0000256" key="1">
    <source>
        <dbReference type="SAM" id="MobiDB-lite"/>
    </source>
</evidence>
<reference evidence="3" key="1">
    <citation type="submission" date="2019-05" db="EMBL/GenBank/DDBJ databases">
        <title>Annotation for the trematode Paragonimus heterotremus.</title>
        <authorList>
            <person name="Choi Y.-J."/>
        </authorList>
    </citation>
    <scope>NUCLEOTIDE SEQUENCE</scope>
    <source>
        <strain evidence="3">LC</strain>
    </source>
</reference>
<evidence type="ECO:0000313" key="4">
    <source>
        <dbReference type="Proteomes" id="UP000748531"/>
    </source>
</evidence>
<keyword evidence="4" id="KW-1185">Reference proteome</keyword>
<name>A0A8J4WK22_9TREM</name>
<dbReference type="OrthoDB" id="6257036at2759"/>
<feature type="transmembrane region" description="Helical" evidence="2">
    <location>
        <begin position="6"/>
        <end position="30"/>
    </location>
</feature>
<feature type="region of interest" description="Disordered" evidence="1">
    <location>
        <begin position="148"/>
        <end position="221"/>
    </location>
</feature>
<accession>A0A8J4WK22</accession>
<evidence type="ECO:0000313" key="3">
    <source>
        <dbReference type="EMBL" id="KAF5403434.1"/>
    </source>
</evidence>
<dbReference type="AlphaFoldDB" id="A0A8J4WK22"/>
<dbReference type="EMBL" id="LUCH01001225">
    <property type="protein sequence ID" value="KAF5403434.1"/>
    <property type="molecule type" value="Genomic_DNA"/>
</dbReference>
<keyword evidence="2" id="KW-0812">Transmembrane</keyword>
<proteinExistence type="predicted"/>
<organism evidence="3 4">
    <name type="scientific">Paragonimus heterotremus</name>
    <dbReference type="NCBI Taxonomy" id="100268"/>
    <lineage>
        <taxon>Eukaryota</taxon>
        <taxon>Metazoa</taxon>
        <taxon>Spiralia</taxon>
        <taxon>Lophotrochozoa</taxon>
        <taxon>Platyhelminthes</taxon>
        <taxon>Trematoda</taxon>
        <taxon>Digenea</taxon>
        <taxon>Plagiorchiida</taxon>
        <taxon>Troglotremata</taxon>
        <taxon>Troglotrematidae</taxon>
        <taxon>Paragonimus</taxon>
    </lineage>
</organism>
<protein>
    <submittedName>
        <fullName evidence="3">Uncharacterized protein</fullName>
    </submittedName>
</protein>
<sequence length="221" mass="25400">MSSYVYIFAPFLLVAILAACSSAYCVYIYFSTRKLSRQIRAQMLARIIHGSQSNFKDINVSNKYRPWRLTSLMAENPNKANRFVKPQEEAQQSSTYMNPGEGDCEQHPSNFLALDLTCMGQLTIDINMDIVNPKSHVVQELPAFDQRPVEIQKQRHPPQRYLSESMVSSDTRSGAPKDIRGRTDSHLSRYSDENYHRQELHQGYRSRSDARPGRAIPKDIR</sequence>
<keyword evidence="2" id="KW-0472">Membrane</keyword>
<feature type="compositionally biased region" description="Basic and acidic residues" evidence="1">
    <location>
        <begin position="175"/>
        <end position="221"/>
    </location>
</feature>
<dbReference type="Proteomes" id="UP000748531">
    <property type="component" value="Unassembled WGS sequence"/>
</dbReference>
<keyword evidence="2" id="KW-1133">Transmembrane helix</keyword>
<comment type="caution">
    <text evidence="3">The sequence shown here is derived from an EMBL/GenBank/DDBJ whole genome shotgun (WGS) entry which is preliminary data.</text>
</comment>